<dbReference type="PANTHER" id="PTHR20858:SF19">
    <property type="entry name" value="PYRIDOXINE KINASE"/>
    <property type="match status" value="1"/>
</dbReference>
<dbReference type="RefSeq" id="WP_194175039.1">
    <property type="nucleotide sequence ID" value="NZ_WHYR01000178.1"/>
</dbReference>
<dbReference type="InterPro" id="IPR013749">
    <property type="entry name" value="PM/HMP-P_kinase-1"/>
</dbReference>
<evidence type="ECO:0000256" key="4">
    <source>
        <dbReference type="ARBA" id="ARBA00022840"/>
    </source>
</evidence>
<accession>A0A6N7IXA1</accession>
<dbReference type="Proteomes" id="UP000441717">
    <property type="component" value="Unassembled WGS sequence"/>
</dbReference>
<dbReference type="GO" id="GO:0009228">
    <property type="term" value="P:thiamine biosynthetic process"/>
    <property type="evidence" value="ECO:0007669"/>
    <property type="project" value="TreeGrafter"/>
</dbReference>
<keyword evidence="2" id="KW-0547">Nucleotide-binding</keyword>
<dbReference type="GO" id="GO:0008972">
    <property type="term" value="F:phosphomethylpyrimidine kinase activity"/>
    <property type="evidence" value="ECO:0007669"/>
    <property type="project" value="UniProtKB-EC"/>
</dbReference>
<dbReference type="SUPFAM" id="SSF53613">
    <property type="entry name" value="Ribokinase-like"/>
    <property type="match status" value="1"/>
</dbReference>
<comment type="caution">
    <text evidence="6">The sequence shown here is derived from an EMBL/GenBank/DDBJ whole genome shotgun (WGS) entry which is preliminary data.</text>
</comment>
<proteinExistence type="inferred from homology"/>
<name>A0A6N7IXA1_9FIRM</name>
<evidence type="ECO:0000256" key="3">
    <source>
        <dbReference type="ARBA" id="ARBA00022777"/>
    </source>
</evidence>
<evidence type="ECO:0000313" key="7">
    <source>
        <dbReference type="Proteomes" id="UP000441717"/>
    </source>
</evidence>
<sequence>GCTFSAAVTAELANGSDVKEAIYAAKEFITAAIKGSFQLNEYIGPTKHSAHRFDK</sequence>
<keyword evidence="4" id="KW-0067">ATP-binding</keyword>
<evidence type="ECO:0000259" key="5">
    <source>
        <dbReference type="Pfam" id="PF08543"/>
    </source>
</evidence>
<dbReference type="Pfam" id="PF08543">
    <property type="entry name" value="Phos_pyr_kin"/>
    <property type="match status" value="1"/>
</dbReference>
<dbReference type="AlphaFoldDB" id="A0A6N7IXA1"/>
<protein>
    <submittedName>
        <fullName evidence="6">Pyridoxal kinase</fullName>
        <ecNumber evidence="6">2.7.4.7</ecNumber>
    </submittedName>
</protein>
<evidence type="ECO:0000256" key="1">
    <source>
        <dbReference type="ARBA" id="ARBA00009879"/>
    </source>
</evidence>
<dbReference type="GO" id="GO:0005829">
    <property type="term" value="C:cytosol"/>
    <property type="evidence" value="ECO:0007669"/>
    <property type="project" value="TreeGrafter"/>
</dbReference>
<gene>
    <name evidence="6" type="ORF">GFC01_17960</name>
</gene>
<feature type="domain" description="Pyridoxamine kinase/Phosphomethylpyrimidine kinase" evidence="5">
    <location>
        <begin position="1"/>
        <end position="46"/>
    </location>
</feature>
<keyword evidence="3 6" id="KW-0418">Kinase</keyword>
<evidence type="ECO:0000256" key="2">
    <source>
        <dbReference type="ARBA" id="ARBA00022741"/>
    </source>
</evidence>
<comment type="similarity">
    <text evidence="1">Belongs to the ThiD family.</text>
</comment>
<reference evidence="6 7" key="1">
    <citation type="submission" date="2019-10" db="EMBL/GenBank/DDBJ databases">
        <title>Comparative genomics of sulfur disproportionating microorganisms.</title>
        <authorList>
            <person name="Ward L.M."/>
            <person name="Bertran E."/>
            <person name="Johnston D."/>
        </authorList>
    </citation>
    <scope>NUCLEOTIDE SEQUENCE [LARGE SCALE GENOMIC DNA]</scope>
    <source>
        <strain evidence="6 7">DSM 14055</strain>
    </source>
</reference>
<dbReference type="InterPro" id="IPR029056">
    <property type="entry name" value="Ribokinase-like"/>
</dbReference>
<feature type="non-terminal residue" evidence="6">
    <location>
        <position position="1"/>
    </location>
</feature>
<evidence type="ECO:0000313" key="6">
    <source>
        <dbReference type="EMBL" id="MQL54097.1"/>
    </source>
</evidence>
<dbReference type="GO" id="GO:0005524">
    <property type="term" value="F:ATP binding"/>
    <property type="evidence" value="ECO:0007669"/>
    <property type="project" value="UniProtKB-KW"/>
</dbReference>
<dbReference type="PANTHER" id="PTHR20858">
    <property type="entry name" value="PHOSPHOMETHYLPYRIMIDINE KINASE"/>
    <property type="match status" value="1"/>
</dbReference>
<keyword evidence="7" id="KW-1185">Reference proteome</keyword>
<organism evidence="6 7">
    <name type="scientific">Desulfofundulus thermobenzoicus</name>
    <dbReference type="NCBI Taxonomy" id="29376"/>
    <lineage>
        <taxon>Bacteria</taxon>
        <taxon>Bacillati</taxon>
        <taxon>Bacillota</taxon>
        <taxon>Clostridia</taxon>
        <taxon>Eubacteriales</taxon>
        <taxon>Peptococcaceae</taxon>
        <taxon>Desulfofundulus</taxon>
    </lineage>
</organism>
<dbReference type="GO" id="GO:0008902">
    <property type="term" value="F:hydroxymethylpyrimidine kinase activity"/>
    <property type="evidence" value="ECO:0007669"/>
    <property type="project" value="TreeGrafter"/>
</dbReference>
<dbReference type="EMBL" id="WHYR01000178">
    <property type="protein sequence ID" value="MQL54097.1"/>
    <property type="molecule type" value="Genomic_DNA"/>
</dbReference>
<dbReference type="EC" id="2.7.4.7" evidence="6"/>
<keyword evidence="6" id="KW-0808">Transferase</keyword>
<dbReference type="Gene3D" id="3.40.1190.20">
    <property type="match status" value="1"/>
</dbReference>